<dbReference type="PROSITE" id="PS00023">
    <property type="entry name" value="FN2_1"/>
    <property type="match status" value="1"/>
</dbReference>
<feature type="compositionally biased region" description="Polar residues" evidence="7">
    <location>
        <begin position="1370"/>
        <end position="1387"/>
    </location>
</feature>
<evidence type="ECO:0000256" key="2">
    <source>
        <dbReference type="ARBA" id="ARBA00010011"/>
    </source>
</evidence>
<feature type="region of interest" description="Disordered" evidence="7">
    <location>
        <begin position="1267"/>
        <end position="1287"/>
    </location>
</feature>
<evidence type="ECO:0000256" key="5">
    <source>
        <dbReference type="ARBA" id="ARBA00023157"/>
    </source>
</evidence>
<feature type="compositionally biased region" description="Polar residues" evidence="7">
    <location>
        <begin position="166"/>
        <end position="176"/>
    </location>
</feature>
<dbReference type="SUPFAM" id="SSF56436">
    <property type="entry name" value="C-type lectin-like"/>
    <property type="match status" value="1"/>
</dbReference>
<evidence type="ECO:0000256" key="7">
    <source>
        <dbReference type="SAM" id="MobiDB-lite"/>
    </source>
</evidence>
<dbReference type="Pfam" id="PF00059">
    <property type="entry name" value="Lectin_C"/>
    <property type="match status" value="1"/>
</dbReference>
<dbReference type="GO" id="GO:0009986">
    <property type="term" value="C:cell surface"/>
    <property type="evidence" value="ECO:0007669"/>
    <property type="project" value="TreeGrafter"/>
</dbReference>
<dbReference type="PROSITE" id="PS51092">
    <property type="entry name" value="FN2_2"/>
    <property type="match status" value="7"/>
</dbReference>
<comment type="subcellular location">
    <subcellularLocation>
        <location evidence="1">Secreted</location>
    </subcellularLocation>
</comment>
<dbReference type="RefSeq" id="XP_066929578.1">
    <property type="nucleotide sequence ID" value="XM_067073477.1"/>
</dbReference>
<feature type="domain" description="Fibronectin type-II" evidence="10">
    <location>
        <begin position="1226"/>
        <end position="1272"/>
    </location>
</feature>
<evidence type="ECO:0000313" key="11">
    <source>
        <dbReference type="EnsemblMetazoa" id="CLYHEMP014137.2"/>
    </source>
</evidence>
<feature type="signal peptide" evidence="8">
    <location>
        <begin position="1"/>
        <end position="24"/>
    </location>
</feature>
<dbReference type="InterPro" id="IPR000562">
    <property type="entry name" value="FN_type2_dom"/>
</dbReference>
<feature type="domain" description="Fibronectin type-II" evidence="10">
    <location>
        <begin position="1708"/>
        <end position="1756"/>
    </location>
</feature>
<dbReference type="PRINTS" id="PR00013">
    <property type="entry name" value="FNTYPEII"/>
</dbReference>
<feature type="region of interest" description="Disordered" evidence="7">
    <location>
        <begin position="156"/>
        <end position="183"/>
    </location>
</feature>
<keyword evidence="12" id="KW-1185">Reference proteome</keyword>
<feature type="region of interest" description="Disordered" evidence="7">
    <location>
        <begin position="641"/>
        <end position="663"/>
    </location>
</feature>
<feature type="compositionally biased region" description="Basic and acidic residues" evidence="7">
    <location>
        <begin position="925"/>
        <end position="1002"/>
    </location>
</feature>
<feature type="domain" description="Fibronectin type-II" evidence="10">
    <location>
        <begin position="1120"/>
        <end position="1170"/>
    </location>
</feature>
<accession>A0A7M5WWC7</accession>
<evidence type="ECO:0000259" key="9">
    <source>
        <dbReference type="PROSITE" id="PS50041"/>
    </source>
</evidence>
<feature type="region of interest" description="Disordered" evidence="7">
    <location>
        <begin position="836"/>
        <end position="1022"/>
    </location>
</feature>
<dbReference type="OrthoDB" id="5944909at2759"/>
<dbReference type="GO" id="GO:0008201">
    <property type="term" value="F:heparin binding"/>
    <property type="evidence" value="ECO:0007669"/>
    <property type="project" value="TreeGrafter"/>
</dbReference>
<dbReference type="InterPro" id="IPR051666">
    <property type="entry name" value="SP_Capacitation_Regulator"/>
</dbReference>
<keyword evidence="3" id="KW-0964">Secreted</keyword>
<feature type="disulfide bond" evidence="6">
    <location>
        <begin position="1445"/>
        <end position="1471"/>
    </location>
</feature>
<feature type="disulfide bond" evidence="6">
    <location>
        <begin position="1713"/>
        <end position="1739"/>
    </location>
</feature>
<dbReference type="Gene3D" id="2.10.10.10">
    <property type="entry name" value="Fibronectin, type II, collagen-binding"/>
    <property type="match status" value="7"/>
</dbReference>
<feature type="compositionally biased region" description="Polar residues" evidence="7">
    <location>
        <begin position="1099"/>
        <end position="1108"/>
    </location>
</feature>
<feature type="chain" id="PRO_5029627816" evidence="8">
    <location>
        <begin position="25"/>
        <end position="1892"/>
    </location>
</feature>
<dbReference type="PANTHER" id="PTHR22918">
    <property type="entry name" value="SEMINAL PLASMA PROTEIN"/>
    <property type="match status" value="1"/>
</dbReference>
<feature type="compositionally biased region" description="Basic and acidic residues" evidence="7">
    <location>
        <begin position="1078"/>
        <end position="1087"/>
    </location>
</feature>
<dbReference type="SMART" id="SM00034">
    <property type="entry name" value="CLECT"/>
    <property type="match status" value="1"/>
</dbReference>
<feature type="compositionally biased region" description="Basic and acidic residues" evidence="7">
    <location>
        <begin position="867"/>
        <end position="918"/>
    </location>
</feature>
<keyword evidence="5 6" id="KW-1015">Disulfide bond</keyword>
<keyword evidence="8" id="KW-0732">Signal</keyword>
<dbReference type="Proteomes" id="UP000594262">
    <property type="component" value="Unplaced"/>
</dbReference>
<dbReference type="GeneID" id="136817142"/>
<feature type="domain" description="C-type lectin" evidence="9">
    <location>
        <begin position="38"/>
        <end position="153"/>
    </location>
</feature>
<feature type="domain" description="Fibronectin type-II" evidence="10">
    <location>
        <begin position="337"/>
        <end position="384"/>
    </location>
</feature>
<feature type="region of interest" description="Disordered" evidence="7">
    <location>
        <begin position="1346"/>
        <end position="1387"/>
    </location>
</feature>
<feature type="disulfide bond" evidence="6">
    <location>
        <begin position="1545"/>
        <end position="1571"/>
    </location>
</feature>
<dbReference type="EnsemblMetazoa" id="CLYHEMT014137.2">
    <property type="protein sequence ID" value="CLYHEMP014137.2"/>
    <property type="gene ID" value="CLYHEMG014137"/>
</dbReference>
<evidence type="ECO:0000259" key="10">
    <source>
        <dbReference type="PROSITE" id="PS51092"/>
    </source>
</evidence>
<feature type="domain" description="Fibronectin type-II" evidence="10">
    <location>
        <begin position="1540"/>
        <end position="1595"/>
    </location>
</feature>
<name>A0A7M5WWC7_9CNID</name>
<dbReference type="PROSITE" id="PS50041">
    <property type="entry name" value="C_TYPE_LECTIN_2"/>
    <property type="match status" value="1"/>
</dbReference>
<dbReference type="SMART" id="SM00059">
    <property type="entry name" value="FN2"/>
    <property type="match status" value="7"/>
</dbReference>
<comment type="similarity">
    <text evidence="2">Belongs to the seminal plasma protein family.</text>
</comment>
<feature type="disulfide bond" evidence="6">
    <location>
        <begin position="1727"/>
        <end position="1754"/>
    </location>
</feature>
<feature type="domain" description="Fibronectin type-II" evidence="10">
    <location>
        <begin position="1440"/>
        <end position="1490"/>
    </location>
</feature>
<evidence type="ECO:0000256" key="6">
    <source>
        <dbReference type="PROSITE-ProRule" id="PRU00479"/>
    </source>
</evidence>
<comment type="caution">
    <text evidence="6">Lacks conserved residue(s) required for the propagation of feature annotation.</text>
</comment>
<feature type="compositionally biased region" description="Basic and acidic residues" evidence="7">
    <location>
        <begin position="1346"/>
        <end position="1355"/>
    </location>
</feature>
<organism evidence="11 12">
    <name type="scientific">Clytia hemisphaerica</name>
    <dbReference type="NCBI Taxonomy" id="252671"/>
    <lineage>
        <taxon>Eukaryota</taxon>
        <taxon>Metazoa</taxon>
        <taxon>Cnidaria</taxon>
        <taxon>Hydrozoa</taxon>
        <taxon>Hydroidolina</taxon>
        <taxon>Leptothecata</taxon>
        <taxon>Obeliida</taxon>
        <taxon>Clytiidae</taxon>
        <taxon>Clytia</taxon>
    </lineage>
</organism>
<protein>
    <submittedName>
        <fullName evidence="11">Uncharacterized protein</fullName>
    </submittedName>
</protein>
<dbReference type="InterPro" id="IPR016187">
    <property type="entry name" value="CTDL_fold"/>
</dbReference>
<sequence>MSGLFTSCLFCLLIVVFCLQNASANEPKQDVAKWKTGADGLVYLVNNHKLAWEDAKQFCEKRSGKLVVVPNEHVRESLKDLLRNQEDALYWTGLSEDLFKKWAWEEGGGATPFTDWAVGQPYDEDGVPGCGVVDVHAKWRVSHCETERRSVCQKADNGLDDEESEVTNSERLQAEQSGKRKSKVPLHMTTNHKLFKRGFIPRPYILDIKPTFHIRHKFEENDFIRRNRVPTRHSGTRKLRINGRPYNAKRSQTIQSKSNLPQQGNEFDFWIRERLGDNDMELLQQNLAEFTKDTSKGTSKIKSLEKSSSSLPQTGNRRSPPTEAKIKVYGGTSKIGAGGEYCVLPFRYNSEVHRNCLPTKDGRKMWCSLSSNYDRDALWAYCDGDIEDPKASSSGSKKHIVAPKNETSSGRIEGNEIKEMLGTVLDSEGASHNEKRKILKGIIEKQNGGEGNANWQGTQQTSDPLFYEMSDTLEDEEEKLLSEKSDWKPSNDMLAKKNGTFILPKVTSEGKEFSDNKIKALFANKHKEDKAKQKTEADKKAMHSEHTIKHILNNYGVKALNDSGWGEDPTVNKFAPDGEEKNKPSDAVTEKITLAPTANDKATENMSMDKLTKTKSFDIMDEEIKERVNKGEEEETAILSQENEVLGHHSGNPTNLENNDSKSMKNKGFVMVAQDTTSHKDQLEADGSGKSFTKNKKLSRLNHNVGFKDTDLTSFKITKGSSGRNNNKGKLSFSRDEDKPRNGHSTKHLLESMQGLSGRQPEPASGLEHSESKALKHSEDTDANGVGDPLNALNDVSTTSFNGLSDNDIKKVANITENENADISYDLLKIDKGNRENRVSDKPGNRGTMVLTPEEMEEVKEKRKQKLKEEKERLSLKMEGEKGSDERMTENQEKVLMKVDEEEKLKDVQKEIDMKAEEQGANDPVKMKEDKKKMSTKLDKNEKGNSLEMGNDKNALKEATKDSEEKQKGDLKKIEESKGLDLSEEVKNKLNEETKKEQEKNRKLTQNQETEGGQKVPSKAEHKQPLGVLKVAQNLLLNAALAANNKQKTAANRTNAFLKEYFMRYGNHTFDKHLKEANPKNGKEKQAASEGSATVDGQPITQSSTNPHDTNRMIKAESPEGDSFCVFPFVYKGKTYFDCTSDDDPKGKLWCSTTPTHNYDKIPKKGYCKLNRRDSILARKTRTTGRSSTSTGRTTAKLEAYTQKYQAMKTALSNAPHMPKKQILTDQKKPCVFPFVYKGESYFDCTTEDDTKSWCSLTKSYDQDLKKGYCSKTTDPQHQSSDTREVDEEEVLALQQQQALSNKLDPSATVADQKLAGAAVTDDEELNNGIVNEAVKQRLAEKMRAKSNPFDKKPQLLDPSNPASLPELQNPLNPLHPTTSITSQPLTQPTLSKPDLLLEAKQPTTLQSVGTTVDEKLHQQQIQERLANVNPQAIKEVFTENGGQCVFPFIYNGKSYFDCTSDDDISGKKWCSTKYKNFDLRPEGKGYCVDTTTESGRLLHAQIKMERTKMEVTEQQAQAEKLLPDPLNPESTPEKPIQTEDGKECVFPFYYKGQKYYDCIDIDEPSGKYWCSTVETSVPVNGQSQIAPVKGYCMDERNPGLISSTMPSNTNRLGALNTNPLDPNRPATDPEKMAEQDRLREALDPYKNLKDPLLANASPEEKLKAKIDAEKIRNGEPVTNNPDPEKALQLEQSIQNGNPFERRAIRTETGAPCVFPFIHNSKSYYDCTSDDEPTEKFWCSTTNNFDRDERKGYCVDPRNKNAGGTTSEAQMKLDALRKLQRASNPLNEKISVRHKTLNSVNQPLSRKDYLHLAGEELVSSDSGLKIYGGNSKKSARCAIPFIYNRKSYFSCVNFTNPTRKGESWCATSHNFDKDMKWGLCCTQSKCGKDWAD</sequence>
<feature type="region of interest" description="Disordered" evidence="7">
    <location>
        <begin position="715"/>
        <end position="791"/>
    </location>
</feature>
<feature type="compositionally biased region" description="Basic and acidic residues" evidence="7">
    <location>
        <begin position="768"/>
        <end position="780"/>
    </location>
</feature>
<feature type="disulfide bond" evidence="6">
    <location>
        <begin position="1125"/>
        <end position="1151"/>
    </location>
</feature>
<dbReference type="CDD" id="cd00062">
    <property type="entry name" value="FN2"/>
    <property type="match status" value="7"/>
</dbReference>
<dbReference type="InterPro" id="IPR013806">
    <property type="entry name" value="Kringle-like"/>
</dbReference>
<dbReference type="Gene3D" id="3.10.100.10">
    <property type="entry name" value="Mannose-Binding Protein A, subunit A"/>
    <property type="match status" value="1"/>
</dbReference>
<feature type="compositionally biased region" description="Polar residues" evidence="7">
    <location>
        <begin position="1271"/>
        <end position="1280"/>
    </location>
</feature>
<evidence type="ECO:0000313" key="12">
    <source>
        <dbReference type="Proteomes" id="UP000594262"/>
    </source>
</evidence>
<evidence type="ECO:0000256" key="8">
    <source>
        <dbReference type="SAM" id="SignalP"/>
    </source>
</evidence>
<feature type="region of interest" description="Disordered" evidence="7">
    <location>
        <begin position="678"/>
        <end position="697"/>
    </location>
</feature>
<dbReference type="SUPFAM" id="SSF57440">
    <property type="entry name" value="Kringle-like"/>
    <property type="match status" value="7"/>
</dbReference>
<dbReference type="GO" id="GO:0005576">
    <property type="term" value="C:extracellular region"/>
    <property type="evidence" value="ECO:0007669"/>
    <property type="project" value="UniProtKB-SubCell"/>
</dbReference>
<reference evidence="11" key="1">
    <citation type="submission" date="2021-01" db="UniProtKB">
        <authorList>
            <consortium name="EnsemblMetazoa"/>
        </authorList>
    </citation>
    <scope>IDENTIFICATION</scope>
</reference>
<feature type="compositionally biased region" description="Polar residues" evidence="7">
    <location>
        <begin position="715"/>
        <end position="729"/>
    </location>
</feature>
<dbReference type="PANTHER" id="PTHR22918:SF1">
    <property type="entry name" value="FIBRONECTIN TYPE-II DOMAIN-CONTAINING PROTEIN"/>
    <property type="match status" value="1"/>
</dbReference>
<dbReference type="InterPro" id="IPR016186">
    <property type="entry name" value="C-type_lectin-like/link_sf"/>
</dbReference>
<dbReference type="CDD" id="cd00037">
    <property type="entry name" value="CLECT"/>
    <property type="match status" value="1"/>
</dbReference>
<feature type="domain" description="Fibronectin type-II" evidence="10">
    <location>
        <begin position="1832"/>
        <end position="1882"/>
    </location>
</feature>
<dbReference type="Pfam" id="PF00040">
    <property type="entry name" value="fn2"/>
    <property type="match status" value="7"/>
</dbReference>
<keyword evidence="4" id="KW-0677">Repeat</keyword>
<evidence type="ECO:0000256" key="3">
    <source>
        <dbReference type="ARBA" id="ARBA00022525"/>
    </source>
</evidence>
<feature type="region of interest" description="Disordered" evidence="7">
    <location>
        <begin position="1078"/>
        <end position="1111"/>
    </location>
</feature>
<dbReference type="InterPro" id="IPR001304">
    <property type="entry name" value="C-type_lectin-like"/>
</dbReference>
<evidence type="ECO:0000256" key="4">
    <source>
        <dbReference type="ARBA" id="ARBA00022737"/>
    </source>
</evidence>
<proteinExistence type="inferred from homology"/>
<dbReference type="InterPro" id="IPR036943">
    <property type="entry name" value="FN_type2_sf"/>
</dbReference>
<evidence type="ECO:0000256" key="1">
    <source>
        <dbReference type="ARBA" id="ARBA00004613"/>
    </source>
</evidence>
<feature type="region of interest" description="Disordered" evidence="7">
    <location>
        <begin position="294"/>
        <end position="324"/>
    </location>
</feature>